<evidence type="ECO:0000313" key="3">
    <source>
        <dbReference type="Proteomes" id="UP000198287"/>
    </source>
</evidence>
<dbReference type="AlphaFoldDB" id="A0A226DSB1"/>
<dbReference type="EMBL" id="LNIX01000013">
    <property type="protein sequence ID" value="OXA47714.1"/>
    <property type="molecule type" value="Genomic_DNA"/>
</dbReference>
<organism evidence="2 3">
    <name type="scientific">Folsomia candida</name>
    <name type="common">Springtail</name>
    <dbReference type="NCBI Taxonomy" id="158441"/>
    <lineage>
        <taxon>Eukaryota</taxon>
        <taxon>Metazoa</taxon>
        <taxon>Ecdysozoa</taxon>
        <taxon>Arthropoda</taxon>
        <taxon>Hexapoda</taxon>
        <taxon>Collembola</taxon>
        <taxon>Entomobryomorpha</taxon>
        <taxon>Isotomoidea</taxon>
        <taxon>Isotomidae</taxon>
        <taxon>Proisotominae</taxon>
        <taxon>Folsomia</taxon>
    </lineage>
</organism>
<keyword evidence="3" id="KW-1185">Reference proteome</keyword>
<protein>
    <recommendedName>
        <fullName evidence="4">Gustatory receptor</fullName>
    </recommendedName>
</protein>
<dbReference type="Proteomes" id="UP000198287">
    <property type="component" value="Unassembled WGS sequence"/>
</dbReference>
<name>A0A226DSB1_FOLCA</name>
<keyword evidence="1" id="KW-1133">Transmembrane helix</keyword>
<reference evidence="2 3" key="1">
    <citation type="submission" date="2015-12" db="EMBL/GenBank/DDBJ databases">
        <title>The genome of Folsomia candida.</title>
        <authorList>
            <person name="Faddeeva A."/>
            <person name="Derks M.F."/>
            <person name="Anvar Y."/>
            <person name="Smit S."/>
            <person name="Van Straalen N."/>
            <person name="Roelofs D."/>
        </authorList>
    </citation>
    <scope>NUCLEOTIDE SEQUENCE [LARGE SCALE GENOMIC DNA]</scope>
    <source>
        <strain evidence="2 3">VU population</strain>
        <tissue evidence="2">Whole body</tissue>
    </source>
</reference>
<feature type="transmembrane region" description="Helical" evidence="1">
    <location>
        <begin position="48"/>
        <end position="71"/>
    </location>
</feature>
<feature type="transmembrane region" description="Helical" evidence="1">
    <location>
        <begin position="108"/>
        <end position="128"/>
    </location>
</feature>
<evidence type="ECO:0008006" key="4">
    <source>
        <dbReference type="Google" id="ProtNLM"/>
    </source>
</evidence>
<accession>A0A226DSB1</accession>
<keyword evidence="1" id="KW-0472">Membrane</keyword>
<comment type="caution">
    <text evidence="2">The sequence shown here is derived from an EMBL/GenBank/DDBJ whole genome shotgun (WGS) entry which is preliminary data.</text>
</comment>
<keyword evidence="1" id="KW-0812">Transmembrane</keyword>
<evidence type="ECO:0000256" key="1">
    <source>
        <dbReference type="SAM" id="Phobius"/>
    </source>
</evidence>
<proteinExistence type="predicted"/>
<evidence type="ECO:0000313" key="2">
    <source>
        <dbReference type="EMBL" id="OXA47714.1"/>
    </source>
</evidence>
<sequence length="385" mass="42746">MKSACNPYFKPLLDILFLIFVTPYRPYYDHTKDKYVFTHYPVQTTICALLSSIALLFSIFDFIVVTAYNNIRANPIEIFYRTSYLSDILVGAVSMGTIWLKREDIREIISRITIALAIIASFSYFHLFEACQCAMSPNCERPLNEWTVDAQRVLSAIGYSKYAVNLTSKTPLPDITGSDVAITAFFTVLIKFTGLFSSFGSALVLTSSITLHSEVSKILTEFDLLEPGNGSTAMLEKYLEVKKTIAKINRVCGPNVMALMLFTSMDIVCIPQILTEDTICSAVYYSSSIINLSAFLIAADWHKSCKSIEKRLINAIGQNMENSSSPGSSTCSEIKTRIKSSPGDNGLHGWHCFTVSYPFLGTVASVSLTYALVLLQFESTISKTD</sequence>
<gene>
    <name evidence="2" type="ORF">Fcan01_17964</name>
</gene>